<sequence length="340" mass="36639">MKAAGLCFAGMQRRCKDLLLAVWIGAFAPMATAQTLTLEDLPRYTVPPPETGPVLDVQVEHWRREGLALEHGDGVERDPVRAAELYCRAARYGDAEAQFNLAWMLTNGRGIQRDDAQAAHLFAAAAEQGVAQAQNMLRAMGTPRGAPPPCLRPPEADEVAAAPLPAAPNPAPGRVTVEPPWPPPPAHAPAPIVNFVSLVAPDFQLAPALVLAVMATESNFNASAVSPKNAQGLMQLIPDTARRFGVRDALDPAQNIRGGMAYLRWLLARFEGDVVLATAAYNAGEGAVERYRGVPPFAETRLYVRKILAHLGGRRTHPFDATVTPPSDLLPLMRGPGRWR</sequence>
<dbReference type="PANTHER" id="PTHR37423">
    <property type="entry name" value="SOLUBLE LYTIC MUREIN TRANSGLYCOSYLASE-RELATED"/>
    <property type="match status" value="1"/>
</dbReference>
<dbReference type="GO" id="GO:0008933">
    <property type="term" value="F:peptidoglycan lytic transglycosylase activity"/>
    <property type="evidence" value="ECO:0007669"/>
    <property type="project" value="InterPro"/>
</dbReference>
<dbReference type="GO" id="GO:0016020">
    <property type="term" value="C:membrane"/>
    <property type="evidence" value="ECO:0007669"/>
    <property type="project" value="InterPro"/>
</dbReference>
<keyword evidence="2" id="KW-0732">Signal</keyword>
<dbReference type="Proteomes" id="UP000288178">
    <property type="component" value="Unassembled WGS sequence"/>
</dbReference>
<comment type="similarity">
    <text evidence="1">Belongs to the transglycosylase Slt family.</text>
</comment>
<dbReference type="CDD" id="cd00254">
    <property type="entry name" value="LT-like"/>
    <property type="match status" value="1"/>
</dbReference>
<keyword evidence="5" id="KW-1185">Reference proteome</keyword>
<evidence type="ECO:0000313" key="5">
    <source>
        <dbReference type="Proteomes" id="UP000288178"/>
    </source>
</evidence>
<dbReference type="InterPro" id="IPR011990">
    <property type="entry name" value="TPR-like_helical_dom_sf"/>
</dbReference>
<dbReference type="SUPFAM" id="SSF53955">
    <property type="entry name" value="Lysozyme-like"/>
    <property type="match status" value="1"/>
</dbReference>
<reference evidence="4 5" key="1">
    <citation type="submission" date="2019-01" db="EMBL/GenBank/DDBJ databases">
        <authorList>
            <person name="Chen W.-M."/>
        </authorList>
    </citation>
    <scope>NUCLEOTIDE SEQUENCE [LARGE SCALE GENOMIC DNA]</scope>
    <source>
        <strain evidence="4 5">ICH-3</strain>
    </source>
</reference>
<proteinExistence type="inferred from homology"/>
<dbReference type="GO" id="GO:0000270">
    <property type="term" value="P:peptidoglycan metabolic process"/>
    <property type="evidence" value="ECO:0007669"/>
    <property type="project" value="InterPro"/>
</dbReference>
<evidence type="ECO:0000256" key="1">
    <source>
        <dbReference type="ARBA" id="ARBA00007734"/>
    </source>
</evidence>
<dbReference type="PANTHER" id="PTHR37423:SF2">
    <property type="entry name" value="MEMBRANE-BOUND LYTIC MUREIN TRANSGLYCOSYLASE C"/>
    <property type="match status" value="1"/>
</dbReference>
<feature type="chain" id="PRO_5018986672" evidence="2">
    <location>
        <begin position="34"/>
        <end position="340"/>
    </location>
</feature>
<dbReference type="OrthoDB" id="9815002at2"/>
<comment type="caution">
    <text evidence="4">The sequence shown here is derived from an EMBL/GenBank/DDBJ whole genome shotgun (WGS) entry which is preliminary data.</text>
</comment>
<protein>
    <submittedName>
        <fullName evidence="4">Lytic transglycosylase</fullName>
    </submittedName>
</protein>
<evidence type="ECO:0000313" key="4">
    <source>
        <dbReference type="EMBL" id="RVT52218.1"/>
    </source>
</evidence>
<feature type="signal peptide" evidence="2">
    <location>
        <begin position="1"/>
        <end position="33"/>
    </location>
</feature>
<dbReference type="InterPro" id="IPR006597">
    <property type="entry name" value="Sel1-like"/>
</dbReference>
<dbReference type="InterPro" id="IPR000189">
    <property type="entry name" value="Transglyc_AS"/>
</dbReference>
<dbReference type="InterPro" id="IPR008258">
    <property type="entry name" value="Transglycosylase_SLT_dom_1"/>
</dbReference>
<gene>
    <name evidence="4" type="ORF">ENE75_07105</name>
</gene>
<dbReference type="Pfam" id="PF08238">
    <property type="entry name" value="Sel1"/>
    <property type="match status" value="2"/>
</dbReference>
<feature type="domain" description="Transglycosylase SLT" evidence="3">
    <location>
        <begin position="203"/>
        <end position="294"/>
    </location>
</feature>
<dbReference type="SMART" id="SM00671">
    <property type="entry name" value="SEL1"/>
    <property type="match status" value="2"/>
</dbReference>
<accession>A0A437JX98</accession>
<dbReference type="SUPFAM" id="SSF81901">
    <property type="entry name" value="HCP-like"/>
    <property type="match status" value="1"/>
</dbReference>
<dbReference type="PROSITE" id="PS00922">
    <property type="entry name" value="TRANSGLYCOSYLASE"/>
    <property type="match status" value="1"/>
</dbReference>
<dbReference type="Gene3D" id="1.10.530.10">
    <property type="match status" value="1"/>
</dbReference>
<dbReference type="Pfam" id="PF01464">
    <property type="entry name" value="SLT"/>
    <property type="match status" value="1"/>
</dbReference>
<dbReference type="InterPro" id="IPR023346">
    <property type="entry name" value="Lysozyme-like_dom_sf"/>
</dbReference>
<dbReference type="EMBL" id="SACT01000002">
    <property type="protein sequence ID" value="RVT52218.1"/>
    <property type="molecule type" value="Genomic_DNA"/>
</dbReference>
<dbReference type="Gene3D" id="1.25.40.10">
    <property type="entry name" value="Tetratricopeptide repeat domain"/>
    <property type="match status" value="1"/>
</dbReference>
<evidence type="ECO:0000256" key="2">
    <source>
        <dbReference type="SAM" id="SignalP"/>
    </source>
</evidence>
<evidence type="ECO:0000259" key="3">
    <source>
        <dbReference type="Pfam" id="PF01464"/>
    </source>
</evidence>
<name>A0A437JX98_9BURK</name>
<organism evidence="4 5">
    <name type="scientific">Rubrivivax albus</name>
    <dbReference type="NCBI Taxonomy" id="2499835"/>
    <lineage>
        <taxon>Bacteria</taxon>
        <taxon>Pseudomonadati</taxon>
        <taxon>Pseudomonadota</taxon>
        <taxon>Betaproteobacteria</taxon>
        <taxon>Burkholderiales</taxon>
        <taxon>Sphaerotilaceae</taxon>
        <taxon>Rubrivivax</taxon>
    </lineage>
</organism>
<dbReference type="AlphaFoldDB" id="A0A437JX98"/>